<reference evidence="11 12" key="1">
    <citation type="submission" date="2019-06" db="EMBL/GenBank/DDBJ databases">
        <title>Whole genome shotgun sequence of Brevibacillus parabrevis NBRC 12334.</title>
        <authorList>
            <person name="Hosoyama A."/>
            <person name="Uohara A."/>
            <person name="Ohji S."/>
            <person name="Ichikawa N."/>
        </authorList>
    </citation>
    <scope>NUCLEOTIDE SEQUENCE [LARGE SCALE GENOMIC DNA]</scope>
    <source>
        <strain evidence="11 12">NBRC 12334</strain>
    </source>
</reference>
<dbReference type="Pfam" id="PF02548">
    <property type="entry name" value="Pantoate_transf"/>
    <property type="match status" value="1"/>
</dbReference>
<feature type="binding site" evidence="7 10">
    <location>
        <position position="85"/>
    </location>
    <ligand>
        <name>Mg(2+)</name>
        <dbReference type="ChEBI" id="CHEBI:18420"/>
    </ligand>
</feature>
<feature type="binding site" evidence="7 10">
    <location>
        <position position="46"/>
    </location>
    <ligand>
        <name>Mg(2+)</name>
        <dbReference type="ChEBI" id="CHEBI:18420"/>
    </ligand>
</feature>
<comment type="subunit">
    <text evidence="3 7">Homodecamer; pentamer of dimers.</text>
</comment>
<dbReference type="Gene3D" id="3.20.20.60">
    <property type="entry name" value="Phosphoenolpyruvate-binding domains"/>
    <property type="match status" value="1"/>
</dbReference>
<dbReference type="GO" id="GO:0005737">
    <property type="term" value="C:cytoplasm"/>
    <property type="evidence" value="ECO:0007669"/>
    <property type="project" value="UniProtKB-SubCell"/>
</dbReference>
<feature type="active site" description="Proton acceptor" evidence="7 8">
    <location>
        <position position="184"/>
    </location>
</feature>
<dbReference type="NCBIfam" id="TIGR00222">
    <property type="entry name" value="panB"/>
    <property type="match status" value="1"/>
</dbReference>
<feature type="binding site" evidence="7 9">
    <location>
        <position position="85"/>
    </location>
    <ligand>
        <name>3-methyl-2-oxobutanoate</name>
        <dbReference type="ChEBI" id="CHEBI:11851"/>
    </ligand>
</feature>
<feature type="binding site" evidence="7 10">
    <location>
        <position position="117"/>
    </location>
    <ligand>
        <name>Mg(2+)</name>
        <dbReference type="ChEBI" id="CHEBI:18420"/>
    </ligand>
</feature>
<dbReference type="RefSeq" id="WP_122963554.1">
    <property type="nucleotide sequence ID" value="NZ_BJMH01000009.1"/>
</dbReference>
<evidence type="ECO:0000256" key="3">
    <source>
        <dbReference type="ARBA" id="ARBA00011424"/>
    </source>
</evidence>
<gene>
    <name evidence="7 11" type="primary">panB</name>
    <name evidence="11" type="ORF">BPA01_23370</name>
</gene>
<comment type="caution">
    <text evidence="11">The sequence shown here is derived from an EMBL/GenBank/DDBJ whole genome shotgun (WGS) entry which is preliminary data.</text>
</comment>
<proteinExistence type="inferred from homology"/>
<dbReference type="NCBIfam" id="NF001452">
    <property type="entry name" value="PRK00311.1"/>
    <property type="match status" value="1"/>
</dbReference>
<accession>A0A4Y3PHI4</accession>
<dbReference type="UniPathway" id="UPA00028">
    <property type="reaction ID" value="UER00003"/>
</dbReference>
<evidence type="ECO:0000256" key="5">
    <source>
        <dbReference type="ARBA" id="ARBA00022679"/>
    </source>
</evidence>
<dbReference type="SUPFAM" id="SSF51621">
    <property type="entry name" value="Phosphoenolpyruvate/pyruvate domain"/>
    <property type="match status" value="1"/>
</dbReference>
<keyword evidence="11" id="KW-0489">Methyltransferase</keyword>
<dbReference type="HAMAP" id="MF_00156">
    <property type="entry name" value="PanB"/>
    <property type="match status" value="1"/>
</dbReference>
<dbReference type="InterPro" id="IPR003700">
    <property type="entry name" value="Pantoate_hydroxy_MeTrfase"/>
</dbReference>
<evidence type="ECO:0000256" key="4">
    <source>
        <dbReference type="ARBA" id="ARBA00022655"/>
    </source>
</evidence>
<sequence length="284" mass="30486">MTKQVTTSDIRKKKEAGIPITMVTAYDFPSAKLVEDAGADMILVGDSLGMVVLGYDSTLPVTMDDMVHHTKAVTRAAKRAFVVSDMPFLSYHGTIEEAVKNAGRLMQEGLARAVKLEGGSELAPLITRLVQAGIPVVGHIGLTPQSVHQLGGYKVQGRDLEAAKKLLDDALALQQAGAFAIVLECVPQEVAKMIAQKLEIAVIGIGAGADCDGQVLVFHDLVGYASQLTPKFVKRYADIGTSIREAVATYVKEVELRHFPGPDHVFRASEETIKELYGEGVTQS</sequence>
<keyword evidence="7" id="KW-0963">Cytoplasm</keyword>
<keyword evidence="7 10" id="KW-0479">Metal-binding</keyword>
<dbReference type="GO" id="GO:0003864">
    <property type="term" value="F:3-methyl-2-oxobutanoate hydroxymethyltransferase activity"/>
    <property type="evidence" value="ECO:0007669"/>
    <property type="project" value="UniProtKB-UniRule"/>
</dbReference>
<keyword evidence="5 7" id="KW-0808">Transferase</keyword>
<evidence type="ECO:0000256" key="1">
    <source>
        <dbReference type="ARBA" id="ARBA00005033"/>
    </source>
</evidence>
<dbReference type="InterPro" id="IPR040442">
    <property type="entry name" value="Pyrv_kinase-like_dom_sf"/>
</dbReference>
<dbReference type="GeneID" id="87613574"/>
<dbReference type="PANTHER" id="PTHR20881:SF0">
    <property type="entry name" value="3-METHYL-2-OXOBUTANOATE HYDROXYMETHYLTRANSFERASE"/>
    <property type="match status" value="1"/>
</dbReference>
<comment type="subcellular location">
    <subcellularLocation>
        <location evidence="7">Cytoplasm</location>
    </subcellularLocation>
</comment>
<keyword evidence="4 7" id="KW-0566">Pantothenate biosynthesis</keyword>
<feature type="binding site" evidence="7 9">
    <location>
        <position position="115"/>
    </location>
    <ligand>
        <name>3-methyl-2-oxobutanoate</name>
        <dbReference type="ChEBI" id="CHEBI:11851"/>
    </ligand>
</feature>
<dbReference type="GO" id="GO:0032259">
    <property type="term" value="P:methylation"/>
    <property type="evidence" value="ECO:0007669"/>
    <property type="project" value="UniProtKB-KW"/>
</dbReference>
<keyword evidence="7 10" id="KW-0460">Magnesium</keyword>
<dbReference type="EC" id="2.1.2.11" evidence="7"/>
<dbReference type="EMBL" id="BJMH01000009">
    <property type="protein sequence ID" value="GEB32757.1"/>
    <property type="molecule type" value="Genomic_DNA"/>
</dbReference>
<comment type="cofactor">
    <cofactor evidence="7 10">
        <name>Mg(2+)</name>
        <dbReference type="ChEBI" id="CHEBI:18420"/>
    </cofactor>
    <text evidence="7 10">Binds 1 Mg(2+) ion per subunit.</text>
</comment>
<dbReference type="PANTHER" id="PTHR20881">
    <property type="entry name" value="3-METHYL-2-OXOBUTANOATE HYDROXYMETHYLTRANSFERASE"/>
    <property type="match status" value="1"/>
</dbReference>
<feature type="binding site" evidence="7 9">
    <location>
        <begin position="46"/>
        <end position="47"/>
    </location>
    <ligand>
        <name>3-methyl-2-oxobutanoate</name>
        <dbReference type="ChEBI" id="CHEBI:11851"/>
    </ligand>
</feature>
<dbReference type="GO" id="GO:0015940">
    <property type="term" value="P:pantothenate biosynthetic process"/>
    <property type="evidence" value="ECO:0007669"/>
    <property type="project" value="UniProtKB-UniRule"/>
</dbReference>
<name>A0A4Y3PHI4_BREPA</name>
<protein>
    <recommendedName>
        <fullName evidence="7">3-methyl-2-oxobutanoate hydroxymethyltransferase</fullName>
        <ecNumber evidence="7">2.1.2.11</ecNumber>
    </recommendedName>
    <alternativeName>
        <fullName evidence="7">Ketopantoate hydroxymethyltransferase</fullName>
        <shortName evidence="7">KPHMT</shortName>
    </alternativeName>
</protein>
<dbReference type="Proteomes" id="UP000316882">
    <property type="component" value="Unassembled WGS sequence"/>
</dbReference>
<evidence type="ECO:0000256" key="7">
    <source>
        <dbReference type="HAMAP-Rule" id="MF_00156"/>
    </source>
</evidence>
<evidence type="ECO:0000256" key="2">
    <source>
        <dbReference type="ARBA" id="ARBA00008676"/>
    </source>
</evidence>
<comment type="function">
    <text evidence="6 7">Catalyzes the reversible reaction in which hydroxymethyl group from 5,10-methylenetetrahydrofolate is transferred onto alpha-ketoisovalerate to form ketopantoate.</text>
</comment>
<comment type="similarity">
    <text evidence="2 7">Belongs to the PanB family.</text>
</comment>
<dbReference type="CDD" id="cd06557">
    <property type="entry name" value="KPHMT-like"/>
    <property type="match status" value="1"/>
</dbReference>
<evidence type="ECO:0000256" key="10">
    <source>
        <dbReference type="PIRSR" id="PIRSR000388-3"/>
    </source>
</evidence>
<keyword evidence="12" id="KW-1185">Reference proteome</keyword>
<comment type="pathway">
    <text evidence="1 7">Cofactor biosynthesis; (R)-pantothenate biosynthesis; (R)-pantoate from 3-methyl-2-oxobutanoate: step 1/2.</text>
</comment>
<organism evidence="11 12">
    <name type="scientific">Brevibacillus parabrevis</name>
    <dbReference type="NCBI Taxonomy" id="54914"/>
    <lineage>
        <taxon>Bacteria</taxon>
        <taxon>Bacillati</taxon>
        <taxon>Bacillota</taxon>
        <taxon>Bacilli</taxon>
        <taxon>Bacillales</taxon>
        <taxon>Paenibacillaceae</taxon>
        <taxon>Brevibacillus</taxon>
    </lineage>
</organism>
<evidence type="ECO:0000256" key="8">
    <source>
        <dbReference type="PIRSR" id="PIRSR000388-1"/>
    </source>
</evidence>
<dbReference type="FunFam" id="3.20.20.60:FF:000003">
    <property type="entry name" value="3-methyl-2-oxobutanoate hydroxymethyltransferase"/>
    <property type="match status" value="1"/>
</dbReference>
<evidence type="ECO:0000256" key="9">
    <source>
        <dbReference type="PIRSR" id="PIRSR000388-2"/>
    </source>
</evidence>
<comment type="catalytic activity">
    <reaction evidence="7">
        <text>(6R)-5,10-methylene-5,6,7,8-tetrahydrofolate + 3-methyl-2-oxobutanoate + H2O = 2-dehydropantoate + (6S)-5,6,7,8-tetrahydrofolate</text>
        <dbReference type="Rhea" id="RHEA:11824"/>
        <dbReference type="ChEBI" id="CHEBI:11561"/>
        <dbReference type="ChEBI" id="CHEBI:11851"/>
        <dbReference type="ChEBI" id="CHEBI:15377"/>
        <dbReference type="ChEBI" id="CHEBI:15636"/>
        <dbReference type="ChEBI" id="CHEBI:57453"/>
        <dbReference type="EC" id="2.1.2.11"/>
    </reaction>
</comment>
<dbReference type="AlphaFoldDB" id="A0A4Y3PHI4"/>
<dbReference type="STRING" id="54914.AV540_05455"/>
<dbReference type="PIRSF" id="PIRSF000388">
    <property type="entry name" value="Pantoate_hydroxy_MeTrfase"/>
    <property type="match status" value="1"/>
</dbReference>
<evidence type="ECO:0000313" key="12">
    <source>
        <dbReference type="Proteomes" id="UP000316882"/>
    </source>
</evidence>
<dbReference type="GO" id="GO:0008168">
    <property type="term" value="F:methyltransferase activity"/>
    <property type="evidence" value="ECO:0007669"/>
    <property type="project" value="UniProtKB-KW"/>
</dbReference>
<dbReference type="InterPro" id="IPR015813">
    <property type="entry name" value="Pyrv/PenolPyrv_kinase-like_dom"/>
</dbReference>
<dbReference type="GO" id="GO:0000287">
    <property type="term" value="F:magnesium ion binding"/>
    <property type="evidence" value="ECO:0007669"/>
    <property type="project" value="TreeGrafter"/>
</dbReference>
<evidence type="ECO:0000256" key="6">
    <source>
        <dbReference type="ARBA" id="ARBA00056497"/>
    </source>
</evidence>
<evidence type="ECO:0000313" key="11">
    <source>
        <dbReference type="EMBL" id="GEB32757.1"/>
    </source>
</evidence>